<protein>
    <submittedName>
        <fullName evidence="2">Uncharacterized protein</fullName>
    </submittedName>
</protein>
<feature type="compositionally biased region" description="Basic and acidic residues" evidence="1">
    <location>
        <begin position="133"/>
        <end position="142"/>
    </location>
</feature>
<dbReference type="EMBL" id="PSZM01000001">
    <property type="protein sequence ID" value="PQL95554.1"/>
    <property type="molecule type" value="Genomic_DNA"/>
</dbReference>
<dbReference type="AlphaFoldDB" id="A0A2S8AGP9"/>
<proteinExistence type="predicted"/>
<organism evidence="2 3">
    <name type="scientific">Apibacter adventoris</name>
    <dbReference type="NCBI Taxonomy" id="1679466"/>
    <lineage>
        <taxon>Bacteria</taxon>
        <taxon>Pseudomonadati</taxon>
        <taxon>Bacteroidota</taxon>
        <taxon>Flavobacteriia</taxon>
        <taxon>Flavobacteriales</taxon>
        <taxon>Weeksellaceae</taxon>
        <taxon>Apibacter</taxon>
    </lineage>
</organism>
<feature type="compositionally biased region" description="Basic and acidic residues" evidence="1">
    <location>
        <begin position="287"/>
        <end position="307"/>
    </location>
</feature>
<name>A0A2S8AGP9_9FLAO</name>
<evidence type="ECO:0000256" key="1">
    <source>
        <dbReference type="SAM" id="MobiDB-lite"/>
    </source>
</evidence>
<gene>
    <name evidence="2" type="ORF">C4S77_01805</name>
</gene>
<dbReference type="OrthoDB" id="1454813at2"/>
<evidence type="ECO:0000313" key="3">
    <source>
        <dbReference type="Proteomes" id="UP000238042"/>
    </source>
</evidence>
<keyword evidence="3" id="KW-1185">Reference proteome</keyword>
<sequence length="371" mass="41540">MKRTYTILFLSITILSFAQRKKIEETSEKGFYFKQVGDKIEVWRGYPSSDKASNNSGYSFIEEKKSERMEVVSNNKSNRLPASAFSSPNEVKITQDAEGNKYWIIIDGTVVKTELATKANSEKATPQTTSKIITKDPKKNSDEIQNNMISTTSEKKLGTSGIVKIASKKSSVKEEIPVKGHKNVAQVNTNTKSLKLSEQSTEVKNANVEVLDSKSLKEVKTSETVTASSLKSETPKEPIPPQGPVFSNEKKEIQSVKVKEETPVKTNPNLAPTNTITEKPTLTIEPSETKHVNIKELDSPTGKEVKTDINNNEDINEEIKIDSGDVGNVSDLFEKNYDNMTNKEKKLYRKNEKKIMKQLKAELKLKEEESN</sequence>
<dbReference type="Proteomes" id="UP000238042">
    <property type="component" value="Unassembled WGS sequence"/>
</dbReference>
<feature type="region of interest" description="Disordered" evidence="1">
    <location>
        <begin position="219"/>
        <end position="311"/>
    </location>
</feature>
<feature type="compositionally biased region" description="Polar residues" evidence="1">
    <location>
        <begin position="264"/>
        <end position="286"/>
    </location>
</feature>
<reference evidence="2 3" key="1">
    <citation type="submission" date="2018-02" db="EMBL/GenBank/DDBJ databases">
        <title>Genome sequences of Apibacter spp., gut symbionts of Asian honey bees.</title>
        <authorList>
            <person name="Kwong W.K."/>
            <person name="Steele M.I."/>
            <person name="Moran N.A."/>
        </authorList>
    </citation>
    <scope>NUCLEOTIDE SEQUENCE [LARGE SCALE GENOMIC DNA]</scope>
    <source>
        <strain evidence="3">wkB301</strain>
    </source>
</reference>
<dbReference type="RefSeq" id="WP_105245620.1">
    <property type="nucleotide sequence ID" value="NZ_PSZM01000001.1"/>
</dbReference>
<feature type="compositionally biased region" description="Polar residues" evidence="1">
    <location>
        <begin position="122"/>
        <end position="132"/>
    </location>
</feature>
<feature type="compositionally biased region" description="Polar residues" evidence="1">
    <location>
        <begin position="222"/>
        <end position="232"/>
    </location>
</feature>
<accession>A0A2S8AGP9</accession>
<comment type="caution">
    <text evidence="2">The sequence shown here is derived from an EMBL/GenBank/DDBJ whole genome shotgun (WGS) entry which is preliminary data.</text>
</comment>
<feature type="region of interest" description="Disordered" evidence="1">
    <location>
        <begin position="122"/>
        <end position="142"/>
    </location>
</feature>
<evidence type="ECO:0000313" key="2">
    <source>
        <dbReference type="EMBL" id="PQL95554.1"/>
    </source>
</evidence>
<feature type="compositionally biased region" description="Basic and acidic residues" evidence="1">
    <location>
        <begin position="248"/>
        <end position="263"/>
    </location>
</feature>